<dbReference type="GO" id="GO:0005524">
    <property type="term" value="F:ATP binding"/>
    <property type="evidence" value="ECO:0007669"/>
    <property type="project" value="InterPro"/>
</dbReference>
<dbReference type="SUPFAM" id="SSF56112">
    <property type="entry name" value="Protein kinase-like (PK-like)"/>
    <property type="match status" value="1"/>
</dbReference>
<feature type="region of interest" description="Disordered" evidence="1">
    <location>
        <begin position="1"/>
        <end position="34"/>
    </location>
</feature>
<sequence length="411" mass="45847">MGKPIVAGKKNTVTTNNTSSTSSNPRPTSSDGTRRIGSFRASFLIDKRDAVVYKAVLSDPPSDEWVKKGISPGQTVILKMYKKAEDNRSQSQKRELYAAHYLPRHATLAKVYGYFHCSEPKQLCIVMECVPGETVIEGYNYGMGGPTAEDKVKILILCSIMDENNENITHPRGFSGTEAYFAPEMCYLWAYQWNKSGRKQPLVLTGKMKKVMCYSSKKVDVWALGITSLEMLADGEYMFDLPESEEDRIKLLTDLIPNKEFNIKLKDLRLSPLLKDLLNGMLQVDPEARLSMREVHEHPFVQNRSQVAAAAPQARQRPAQSRIPGTKTTNSTSQSTGQSPVIKSSVTGGPIRPSSRVTSSQFAPYSMVKPSPDSLGFDKAYDTVKVWKTNNTHTSMHLPTIWSSHTNVIED</sequence>
<dbReference type="GO" id="GO:0044773">
    <property type="term" value="P:mitotic DNA damage checkpoint signaling"/>
    <property type="evidence" value="ECO:0007669"/>
    <property type="project" value="TreeGrafter"/>
</dbReference>
<evidence type="ECO:0000313" key="3">
    <source>
        <dbReference type="EMBL" id="PAV17447.1"/>
    </source>
</evidence>
<keyword evidence="4" id="KW-1185">Reference proteome</keyword>
<keyword evidence="3" id="KW-0418">Kinase</keyword>
<dbReference type="AlphaFoldDB" id="A0A286UD17"/>
<dbReference type="GO" id="GO:0005634">
    <property type="term" value="C:nucleus"/>
    <property type="evidence" value="ECO:0007669"/>
    <property type="project" value="TreeGrafter"/>
</dbReference>
<accession>A0A286UD17</accession>
<evidence type="ECO:0000313" key="4">
    <source>
        <dbReference type="Proteomes" id="UP000217199"/>
    </source>
</evidence>
<evidence type="ECO:0000256" key="1">
    <source>
        <dbReference type="SAM" id="MobiDB-lite"/>
    </source>
</evidence>
<evidence type="ECO:0000259" key="2">
    <source>
        <dbReference type="PROSITE" id="PS50011"/>
    </source>
</evidence>
<dbReference type="Proteomes" id="UP000217199">
    <property type="component" value="Unassembled WGS sequence"/>
</dbReference>
<dbReference type="EMBL" id="NBII01000007">
    <property type="protein sequence ID" value="PAV17447.1"/>
    <property type="molecule type" value="Genomic_DNA"/>
</dbReference>
<dbReference type="GO" id="GO:0005737">
    <property type="term" value="C:cytoplasm"/>
    <property type="evidence" value="ECO:0007669"/>
    <property type="project" value="TreeGrafter"/>
</dbReference>
<dbReference type="PANTHER" id="PTHR44167">
    <property type="entry name" value="OVARIAN-SPECIFIC SERINE/THREONINE-PROTEIN KINASE LOK-RELATED"/>
    <property type="match status" value="1"/>
</dbReference>
<protein>
    <submittedName>
        <fullName evidence="3">STE STE20 PAKA kinase</fullName>
    </submittedName>
</protein>
<dbReference type="STRING" id="2282107.A0A286UD17"/>
<dbReference type="Pfam" id="PF00069">
    <property type="entry name" value="Pkinase"/>
    <property type="match status" value="1"/>
</dbReference>
<dbReference type="Gene3D" id="1.10.510.10">
    <property type="entry name" value="Transferase(Phosphotransferase) domain 1"/>
    <property type="match status" value="1"/>
</dbReference>
<name>A0A286UD17_9AGAM</name>
<feature type="compositionally biased region" description="Low complexity" evidence="1">
    <location>
        <begin position="11"/>
        <end position="30"/>
    </location>
</feature>
<dbReference type="PANTHER" id="PTHR44167:SF24">
    <property type="entry name" value="SERINE_THREONINE-PROTEIN KINASE CHK2"/>
    <property type="match status" value="1"/>
</dbReference>
<gene>
    <name evidence="3" type="ORF">PNOK_0751100</name>
</gene>
<proteinExistence type="predicted"/>
<dbReference type="InterPro" id="IPR000719">
    <property type="entry name" value="Prot_kinase_dom"/>
</dbReference>
<keyword evidence="3" id="KW-0808">Transferase</keyword>
<organism evidence="3 4">
    <name type="scientific">Pyrrhoderma noxium</name>
    <dbReference type="NCBI Taxonomy" id="2282107"/>
    <lineage>
        <taxon>Eukaryota</taxon>
        <taxon>Fungi</taxon>
        <taxon>Dikarya</taxon>
        <taxon>Basidiomycota</taxon>
        <taxon>Agaricomycotina</taxon>
        <taxon>Agaricomycetes</taxon>
        <taxon>Hymenochaetales</taxon>
        <taxon>Hymenochaetaceae</taxon>
        <taxon>Pyrrhoderma</taxon>
    </lineage>
</organism>
<dbReference type="InterPro" id="IPR011009">
    <property type="entry name" value="Kinase-like_dom_sf"/>
</dbReference>
<dbReference type="GO" id="GO:0004674">
    <property type="term" value="F:protein serine/threonine kinase activity"/>
    <property type="evidence" value="ECO:0007669"/>
    <property type="project" value="TreeGrafter"/>
</dbReference>
<comment type="caution">
    <text evidence="3">The sequence shown here is derived from an EMBL/GenBank/DDBJ whole genome shotgun (WGS) entry which is preliminary data.</text>
</comment>
<dbReference type="PROSITE" id="PS50011">
    <property type="entry name" value="PROTEIN_KINASE_DOM"/>
    <property type="match status" value="1"/>
</dbReference>
<feature type="region of interest" description="Disordered" evidence="1">
    <location>
        <begin position="306"/>
        <end position="362"/>
    </location>
</feature>
<dbReference type="SMART" id="SM00220">
    <property type="entry name" value="S_TKc"/>
    <property type="match status" value="1"/>
</dbReference>
<dbReference type="InParanoid" id="A0A286UD17"/>
<feature type="domain" description="Protein kinase" evidence="2">
    <location>
        <begin position="1"/>
        <end position="301"/>
    </location>
</feature>
<reference evidence="3 4" key="1">
    <citation type="journal article" date="2017" name="Mol. Ecol.">
        <title>Comparative and population genomic landscape of Phellinus noxius: A hypervariable fungus causing root rot in trees.</title>
        <authorList>
            <person name="Chung C.L."/>
            <person name="Lee T.J."/>
            <person name="Akiba M."/>
            <person name="Lee H.H."/>
            <person name="Kuo T.H."/>
            <person name="Liu D."/>
            <person name="Ke H.M."/>
            <person name="Yokoi T."/>
            <person name="Roa M.B."/>
            <person name="Lu M.J."/>
            <person name="Chang Y.Y."/>
            <person name="Ann P.J."/>
            <person name="Tsai J.N."/>
            <person name="Chen C.Y."/>
            <person name="Tzean S.S."/>
            <person name="Ota Y."/>
            <person name="Hattori T."/>
            <person name="Sahashi N."/>
            <person name="Liou R.F."/>
            <person name="Kikuchi T."/>
            <person name="Tsai I.J."/>
        </authorList>
    </citation>
    <scope>NUCLEOTIDE SEQUENCE [LARGE SCALE GENOMIC DNA]</scope>
    <source>
        <strain evidence="3 4">FFPRI411160</strain>
    </source>
</reference>
<feature type="compositionally biased region" description="Low complexity" evidence="1">
    <location>
        <begin position="306"/>
        <end position="339"/>
    </location>
</feature>